<keyword evidence="2" id="KW-1185">Reference proteome</keyword>
<dbReference type="AlphaFoldDB" id="A0A183HDR4"/>
<proteinExistence type="predicted"/>
<gene>
    <name evidence="1" type="ORF">X798_06690</name>
</gene>
<accession>A0A183HDR4</accession>
<evidence type="ECO:0000313" key="1">
    <source>
        <dbReference type="EMBL" id="OZC06318.1"/>
    </source>
</evidence>
<reference evidence="1 2" key="1">
    <citation type="submission" date="2015-12" db="EMBL/GenBank/DDBJ databases">
        <title>Draft genome of the nematode, Onchocerca flexuosa.</title>
        <authorList>
            <person name="Mitreva M."/>
        </authorList>
    </citation>
    <scope>NUCLEOTIDE SEQUENCE [LARGE SCALE GENOMIC DNA]</scope>
    <source>
        <strain evidence="1">Red Deer</strain>
    </source>
</reference>
<protein>
    <submittedName>
        <fullName evidence="3">Protein kinase domain-containing protein</fullName>
    </submittedName>
</protein>
<name>A0A183HDR4_9BILA</name>
<dbReference type="WBParaSite" id="OFLC_0000562501-mRNA-1">
    <property type="protein sequence ID" value="OFLC_0000562501-mRNA-1"/>
    <property type="gene ID" value="OFLC_0000562501"/>
</dbReference>
<reference evidence="3" key="2">
    <citation type="submission" date="2016-06" db="UniProtKB">
        <authorList>
            <consortium name="WormBaseParasite"/>
        </authorList>
    </citation>
    <scope>IDENTIFICATION</scope>
</reference>
<sequence length="70" mass="7717">MSGCCEDEYVTVLWADGFIRIPEYLGCGLYNWGESVREMRGVQGVGAARHVQDVQAKKGPALISDRSNLL</sequence>
<dbReference type="Proteomes" id="UP000242913">
    <property type="component" value="Unassembled WGS sequence"/>
</dbReference>
<evidence type="ECO:0000313" key="2">
    <source>
        <dbReference type="Proteomes" id="UP000242913"/>
    </source>
</evidence>
<organism evidence="3">
    <name type="scientific">Onchocerca flexuosa</name>
    <dbReference type="NCBI Taxonomy" id="387005"/>
    <lineage>
        <taxon>Eukaryota</taxon>
        <taxon>Metazoa</taxon>
        <taxon>Ecdysozoa</taxon>
        <taxon>Nematoda</taxon>
        <taxon>Chromadorea</taxon>
        <taxon>Rhabditida</taxon>
        <taxon>Spirurina</taxon>
        <taxon>Spiruromorpha</taxon>
        <taxon>Filarioidea</taxon>
        <taxon>Onchocercidae</taxon>
        <taxon>Onchocerca</taxon>
    </lineage>
</organism>
<dbReference type="EMBL" id="KZ270140">
    <property type="protein sequence ID" value="OZC06318.1"/>
    <property type="molecule type" value="Genomic_DNA"/>
</dbReference>
<evidence type="ECO:0000313" key="3">
    <source>
        <dbReference type="WBParaSite" id="OFLC_0000562501-mRNA-1"/>
    </source>
</evidence>